<name>W1NP50_AMBTC</name>
<protein>
    <recommendedName>
        <fullName evidence="2">Stress-response A/B barrel domain-containing protein</fullName>
    </recommendedName>
</protein>
<accession>W1NP50</accession>
<sequence length="74" mass="8477">MWFHRGQDVGSEELLRQGFTYVFTLTFGSPEDFMAYSSHPSHLEFAGKFMAAIEKVIVFDYTPGFMKSSEEKLA</sequence>
<dbReference type="Gene3D" id="3.30.70.100">
    <property type="match status" value="1"/>
</dbReference>
<proteinExistence type="predicted"/>
<dbReference type="SUPFAM" id="SSF54909">
    <property type="entry name" value="Dimeric alpha+beta barrel"/>
    <property type="match status" value="1"/>
</dbReference>
<dbReference type="AlphaFoldDB" id="W1NP50"/>
<gene>
    <name evidence="3" type="ORF">AMTR_s00095p00089560</name>
</gene>
<dbReference type="InterPro" id="IPR013097">
    <property type="entry name" value="Dabb"/>
</dbReference>
<comment type="subunit">
    <text evidence="1">Homodimer.</text>
</comment>
<evidence type="ECO:0000256" key="1">
    <source>
        <dbReference type="ARBA" id="ARBA00011738"/>
    </source>
</evidence>
<dbReference type="Pfam" id="PF07876">
    <property type="entry name" value="Dabb"/>
    <property type="match status" value="1"/>
</dbReference>
<evidence type="ECO:0000259" key="2">
    <source>
        <dbReference type="PROSITE" id="PS51502"/>
    </source>
</evidence>
<dbReference type="HOGENOM" id="CLU_187194_0_0_1"/>
<feature type="domain" description="Stress-response A/B barrel" evidence="2">
    <location>
        <begin position="1"/>
        <end position="61"/>
    </location>
</feature>
<evidence type="ECO:0000313" key="3">
    <source>
        <dbReference type="EMBL" id="ERM98151.1"/>
    </source>
</evidence>
<dbReference type="Proteomes" id="UP000017836">
    <property type="component" value="Unassembled WGS sequence"/>
</dbReference>
<dbReference type="PROSITE" id="PS51502">
    <property type="entry name" value="S_R_A_B_BARREL"/>
    <property type="match status" value="1"/>
</dbReference>
<dbReference type="EMBL" id="KI395483">
    <property type="protein sequence ID" value="ERM98151.1"/>
    <property type="molecule type" value="Genomic_DNA"/>
</dbReference>
<dbReference type="PANTHER" id="PTHR33178">
    <property type="match status" value="1"/>
</dbReference>
<dbReference type="PANTHER" id="PTHR33178:SF4">
    <property type="entry name" value="EXPRESSED PROTEIN"/>
    <property type="match status" value="1"/>
</dbReference>
<reference evidence="4" key="1">
    <citation type="journal article" date="2013" name="Science">
        <title>The Amborella genome and the evolution of flowering plants.</title>
        <authorList>
            <consortium name="Amborella Genome Project"/>
        </authorList>
    </citation>
    <scope>NUCLEOTIDE SEQUENCE [LARGE SCALE GENOMIC DNA]</scope>
</reference>
<dbReference type="InterPro" id="IPR011008">
    <property type="entry name" value="Dimeric_a/b-barrel"/>
</dbReference>
<organism evidence="3 4">
    <name type="scientific">Amborella trichopoda</name>
    <dbReference type="NCBI Taxonomy" id="13333"/>
    <lineage>
        <taxon>Eukaryota</taxon>
        <taxon>Viridiplantae</taxon>
        <taxon>Streptophyta</taxon>
        <taxon>Embryophyta</taxon>
        <taxon>Tracheophyta</taxon>
        <taxon>Spermatophyta</taxon>
        <taxon>Magnoliopsida</taxon>
        <taxon>Amborellales</taxon>
        <taxon>Amborellaceae</taxon>
        <taxon>Amborella</taxon>
    </lineage>
</organism>
<dbReference type="InterPro" id="IPR044662">
    <property type="entry name" value="HS1/DABB1-like"/>
</dbReference>
<dbReference type="Gramene" id="ERM98151">
    <property type="protein sequence ID" value="ERM98151"/>
    <property type="gene ID" value="AMTR_s00095p00089560"/>
</dbReference>
<evidence type="ECO:0000313" key="4">
    <source>
        <dbReference type="Proteomes" id="UP000017836"/>
    </source>
</evidence>
<keyword evidence="4" id="KW-1185">Reference proteome</keyword>